<dbReference type="PANTHER" id="PTHR34203:SF15">
    <property type="entry name" value="SLL1173 PROTEIN"/>
    <property type="match status" value="1"/>
</dbReference>
<keyword evidence="4" id="KW-0808">Transferase</keyword>
<dbReference type="OrthoDB" id="411251at2759"/>
<name>A0A9P1D0W9_9DINO</name>
<sequence>MDTRRAGLLLILLCGSSLVVWNLRTIDSSVGQDHFGQLASRSKDGFDKLAPGQSMAYESMSSAMKKMLEPLTDVVVLRTWAAPNWLHVVSGSGKDRATRELRTRKLRECPLTLLMQWVLDEGCVEHHSMVIDIGMNLGWFTALAAANGLQVVAFEPSPARIQYMAKTLELNGWTSVQLRQGALANEVGQLFVDEARWWEKRRDVWSRDGG</sequence>
<evidence type="ECO:0000313" key="5">
    <source>
        <dbReference type="Proteomes" id="UP001152797"/>
    </source>
</evidence>
<dbReference type="PANTHER" id="PTHR34203">
    <property type="entry name" value="METHYLTRANSFERASE, FKBM FAMILY PROTEIN"/>
    <property type="match status" value="1"/>
</dbReference>
<dbReference type="EMBL" id="CAMXCT010002869">
    <property type="protein sequence ID" value="CAI4000990.1"/>
    <property type="molecule type" value="Genomic_DNA"/>
</dbReference>
<accession>A0A9P1D0W9</accession>
<dbReference type="InterPro" id="IPR052514">
    <property type="entry name" value="SAM-dependent_MTase"/>
</dbReference>
<keyword evidence="1" id="KW-0732">Signal</keyword>
<feature type="signal peptide" evidence="1">
    <location>
        <begin position="1"/>
        <end position="22"/>
    </location>
</feature>
<evidence type="ECO:0000256" key="1">
    <source>
        <dbReference type="SAM" id="SignalP"/>
    </source>
</evidence>
<evidence type="ECO:0000313" key="4">
    <source>
        <dbReference type="EMBL" id="CAL4788302.1"/>
    </source>
</evidence>
<dbReference type="GO" id="GO:0032259">
    <property type="term" value="P:methylation"/>
    <property type="evidence" value="ECO:0007669"/>
    <property type="project" value="UniProtKB-KW"/>
</dbReference>
<reference evidence="2" key="1">
    <citation type="submission" date="2022-10" db="EMBL/GenBank/DDBJ databases">
        <authorList>
            <person name="Chen Y."/>
            <person name="Dougan E. K."/>
            <person name="Chan C."/>
            <person name="Rhodes N."/>
            <person name="Thang M."/>
        </authorList>
    </citation>
    <scope>NUCLEOTIDE SEQUENCE</scope>
</reference>
<dbReference type="InterPro" id="IPR029063">
    <property type="entry name" value="SAM-dependent_MTases_sf"/>
</dbReference>
<proteinExistence type="predicted"/>
<feature type="chain" id="PRO_5043270971" evidence="1">
    <location>
        <begin position="23"/>
        <end position="210"/>
    </location>
</feature>
<keyword evidence="4" id="KW-0489">Methyltransferase</keyword>
<dbReference type="EMBL" id="CAMXCT020002869">
    <property type="protein sequence ID" value="CAL1154365.1"/>
    <property type="molecule type" value="Genomic_DNA"/>
</dbReference>
<reference evidence="3" key="2">
    <citation type="submission" date="2024-04" db="EMBL/GenBank/DDBJ databases">
        <authorList>
            <person name="Chen Y."/>
            <person name="Shah S."/>
            <person name="Dougan E. K."/>
            <person name="Thang M."/>
            <person name="Chan C."/>
        </authorList>
    </citation>
    <scope>NUCLEOTIDE SEQUENCE [LARGE SCALE GENOMIC DNA]</scope>
</reference>
<gene>
    <name evidence="2" type="ORF">C1SCF055_LOCUS27068</name>
</gene>
<protein>
    <submittedName>
        <fullName evidence="4">Methyltransferase FkbM domain-containing protein</fullName>
    </submittedName>
</protein>
<dbReference type="Gene3D" id="3.40.50.150">
    <property type="entry name" value="Vaccinia Virus protein VP39"/>
    <property type="match status" value="1"/>
</dbReference>
<evidence type="ECO:0000313" key="2">
    <source>
        <dbReference type="EMBL" id="CAI4000990.1"/>
    </source>
</evidence>
<keyword evidence="5" id="KW-1185">Reference proteome</keyword>
<dbReference type="Proteomes" id="UP001152797">
    <property type="component" value="Unassembled WGS sequence"/>
</dbReference>
<dbReference type="SUPFAM" id="SSF53335">
    <property type="entry name" value="S-adenosyl-L-methionine-dependent methyltransferases"/>
    <property type="match status" value="1"/>
</dbReference>
<comment type="caution">
    <text evidence="2">The sequence shown here is derived from an EMBL/GenBank/DDBJ whole genome shotgun (WGS) entry which is preliminary data.</text>
</comment>
<dbReference type="EMBL" id="CAMXCT030002869">
    <property type="protein sequence ID" value="CAL4788302.1"/>
    <property type="molecule type" value="Genomic_DNA"/>
</dbReference>
<dbReference type="AlphaFoldDB" id="A0A9P1D0W9"/>
<organism evidence="2">
    <name type="scientific">Cladocopium goreaui</name>
    <dbReference type="NCBI Taxonomy" id="2562237"/>
    <lineage>
        <taxon>Eukaryota</taxon>
        <taxon>Sar</taxon>
        <taxon>Alveolata</taxon>
        <taxon>Dinophyceae</taxon>
        <taxon>Suessiales</taxon>
        <taxon>Symbiodiniaceae</taxon>
        <taxon>Cladocopium</taxon>
    </lineage>
</organism>
<evidence type="ECO:0000313" key="3">
    <source>
        <dbReference type="EMBL" id="CAL1154365.1"/>
    </source>
</evidence>
<dbReference type="GO" id="GO:0008168">
    <property type="term" value="F:methyltransferase activity"/>
    <property type="evidence" value="ECO:0007669"/>
    <property type="project" value="UniProtKB-KW"/>
</dbReference>